<keyword evidence="3 5" id="KW-1133">Transmembrane helix</keyword>
<reference evidence="7 8" key="1">
    <citation type="submission" date="2018-12" db="EMBL/GenBank/DDBJ databases">
        <title>Complete genome sequence of Flaviflexus salsibiostraticola KCTC 33148.</title>
        <authorList>
            <person name="Bae J.-W."/>
        </authorList>
    </citation>
    <scope>NUCLEOTIDE SEQUENCE [LARGE SCALE GENOMIC DNA]</scope>
    <source>
        <strain evidence="7 8">KCTC 33148</strain>
    </source>
</reference>
<dbReference type="PANTHER" id="PTHR37422">
    <property type="entry name" value="TEICHURONIC ACID BIOSYNTHESIS PROTEIN TUAE"/>
    <property type="match status" value="1"/>
</dbReference>
<accession>A0A3S8Z6Y4</accession>
<gene>
    <name evidence="7" type="ORF">EJO69_02200</name>
</gene>
<dbReference type="PANTHER" id="PTHR37422:SF13">
    <property type="entry name" value="LIPOPOLYSACCHARIDE BIOSYNTHESIS PROTEIN PA4999-RELATED"/>
    <property type="match status" value="1"/>
</dbReference>
<dbReference type="Proteomes" id="UP000270021">
    <property type="component" value="Chromosome"/>
</dbReference>
<feature type="transmembrane region" description="Helical" evidence="5">
    <location>
        <begin position="55"/>
        <end position="72"/>
    </location>
</feature>
<evidence type="ECO:0000256" key="2">
    <source>
        <dbReference type="ARBA" id="ARBA00022692"/>
    </source>
</evidence>
<evidence type="ECO:0000259" key="6">
    <source>
        <dbReference type="Pfam" id="PF04932"/>
    </source>
</evidence>
<feature type="transmembrane region" description="Helical" evidence="5">
    <location>
        <begin position="84"/>
        <end position="99"/>
    </location>
</feature>
<dbReference type="EMBL" id="CP034438">
    <property type="protein sequence ID" value="AZN29240.1"/>
    <property type="molecule type" value="Genomic_DNA"/>
</dbReference>
<protein>
    <submittedName>
        <fullName evidence="7">O-antigen ligase domain-containing protein</fullName>
    </submittedName>
</protein>
<evidence type="ECO:0000256" key="1">
    <source>
        <dbReference type="ARBA" id="ARBA00004141"/>
    </source>
</evidence>
<dbReference type="KEGG" id="fsl:EJO69_02200"/>
<keyword evidence="2 5" id="KW-0812">Transmembrane</keyword>
<evidence type="ECO:0000256" key="4">
    <source>
        <dbReference type="ARBA" id="ARBA00023136"/>
    </source>
</evidence>
<organism evidence="7 8">
    <name type="scientific">Flaviflexus salsibiostraticola</name>
    <dbReference type="NCBI Taxonomy" id="1282737"/>
    <lineage>
        <taxon>Bacteria</taxon>
        <taxon>Bacillati</taxon>
        <taxon>Actinomycetota</taxon>
        <taxon>Actinomycetes</taxon>
        <taxon>Actinomycetales</taxon>
        <taxon>Actinomycetaceae</taxon>
        <taxon>Flaviflexus</taxon>
    </lineage>
</organism>
<evidence type="ECO:0000313" key="8">
    <source>
        <dbReference type="Proteomes" id="UP000270021"/>
    </source>
</evidence>
<keyword evidence="8" id="KW-1185">Reference proteome</keyword>
<dbReference type="Pfam" id="PF04932">
    <property type="entry name" value="Wzy_C"/>
    <property type="match status" value="1"/>
</dbReference>
<dbReference type="AlphaFoldDB" id="A0A3S8Z6Y4"/>
<dbReference type="InterPro" id="IPR007016">
    <property type="entry name" value="O-antigen_ligase-rel_domated"/>
</dbReference>
<name>A0A3S8Z6Y4_9ACTO</name>
<comment type="subcellular location">
    <subcellularLocation>
        <location evidence="1">Membrane</location>
        <topology evidence="1">Multi-pass membrane protein</topology>
    </subcellularLocation>
</comment>
<proteinExistence type="predicted"/>
<feature type="domain" description="O-antigen ligase-related" evidence="6">
    <location>
        <begin position="179"/>
        <end position="314"/>
    </location>
</feature>
<keyword evidence="7" id="KW-0436">Ligase</keyword>
<evidence type="ECO:0000313" key="7">
    <source>
        <dbReference type="EMBL" id="AZN29240.1"/>
    </source>
</evidence>
<sequence length="377" mass="39281">MRQSARVVLESVSPLRKRLGPAGVFFVLSVALWTLWVLASPVISHRPPSFSSPYLLSPLVLLAGAVAGGLLVDRWRNCSLREPVPVLLAIAAFAAPVYANASAAVGVLLVAIAAVALLDLPRPMDIAGMARTSEIVGAAPAASATAANEASRHFPVRVPRSIRQMGESRQAAFAMGVGVIGILLAFGSQASLLLLAALLVTISVVYRVRTGPSRAITLATGLVLVAFAAVTVAILGSRESWPAWLSQSDSLSSARHTLWNDALSLWKQNPLVGSGHGTFTPSSELASTTPGLEATHSLVLQVLAELGIIGLVLLAAVFAGGLLLATQTGRDRGAISGAAWTFLAIHSTIDHLEDFPVVALTAGILIGWSGRHDPLHQ</sequence>
<feature type="transmembrane region" description="Helical" evidence="5">
    <location>
        <begin position="298"/>
        <end position="325"/>
    </location>
</feature>
<evidence type="ECO:0000256" key="5">
    <source>
        <dbReference type="SAM" id="Phobius"/>
    </source>
</evidence>
<dbReference type="GO" id="GO:0016874">
    <property type="term" value="F:ligase activity"/>
    <property type="evidence" value="ECO:0007669"/>
    <property type="project" value="UniProtKB-KW"/>
</dbReference>
<evidence type="ECO:0000256" key="3">
    <source>
        <dbReference type="ARBA" id="ARBA00022989"/>
    </source>
</evidence>
<feature type="transmembrane region" description="Helical" evidence="5">
    <location>
        <begin position="215"/>
        <end position="236"/>
    </location>
</feature>
<feature type="transmembrane region" description="Helical" evidence="5">
    <location>
        <begin position="21"/>
        <end position="43"/>
    </location>
</feature>
<dbReference type="InterPro" id="IPR051533">
    <property type="entry name" value="WaaL-like"/>
</dbReference>
<keyword evidence="4 5" id="KW-0472">Membrane</keyword>
<dbReference type="OrthoDB" id="3734424at2"/>
<dbReference type="GO" id="GO:0016020">
    <property type="term" value="C:membrane"/>
    <property type="evidence" value="ECO:0007669"/>
    <property type="project" value="UniProtKB-SubCell"/>
</dbReference>